<dbReference type="PANTHER" id="PTHR41694">
    <property type="entry name" value="ENDOGENOUS RETROVIRUS GROUP K MEMBER POL PROTEIN"/>
    <property type="match status" value="1"/>
</dbReference>
<evidence type="ECO:0000256" key="1">
    <source>
        <dbReference type="ARBA" id="ARBA00022679"/>
    </source>
</evidence>
<dbReference type="InterPro" id="IPR010661">
    <property type="entry name" value="RVT_thumb"/>
</dbReference>
<protein>
    <submittedName>
        <fullName evidence="8">POK25 protein</fullName>
    </submittedName>
</protein>
<evidence type="ECO:0000313" key="9">
    <source>
        <dbReference type="Proteomes" id="UP000580825"/>
    </source>
</evidence>
<dbReference type="Gene3D" id="3.30.70.270">
    <property type="match status" value="1"/>
</dbReference>
<feature type="non-terminal residue" evidence="8">
    <location>
        <position position="1"/>
    </location>
</feature>
<reference evidence="8 9" key="1">
    <citation type="submission" date="2019-09" db="EMBL/GenBank/DDBJ databases">
        <title>Bird 10,000 Genomes (B10K) Project - Family phase.</title>
        <authorList>
            <person name="Zhang G."/>
        </authorList>
    </citation>
    <scope>NUCLEOTIDE SEQUENCE [LARGE SCALE GENOMIC DNA]</scope>
    <source>
        <strain evidence="8">B10K-DU-002-46</strain>
        <tissue evidence="8">Muscle</tissue>
    </source>
</reference>
<dbReference type="GO" id="GO:0003964">
    <property type="term" value="F:RNA-directed DNA polymerase activity"/>
    <property type="evidence" value="ECO:0007669"/>
    <property type="project" value="UniProtKB-KW"/>
</dbReference>
<proteinExistence type="predicted"/>
<keyword evidence="5" id="KW-0378">Hydrolase</keyword>
<evidence type="ECO:0000256" key="6">
    <source>
        <dbReference type="ARBA" id="ARBA00022918"/>
    </source>
</evidence>
<accession>A0A7L1Z469</accession>
<keyword evidence="9" id="KW-1185">Reference proteome</keyword>
<dbReference type="PANTHER" id="PTHR41694:SF3">
    <property type="entry name" value="RNA-DIRECTED DNA POLYMERASE-RELATED"/>
    <property type="match status" value="1"/>
</dbReference>
<evidence type="ECO:0000259" key="7">
    <source>
        <dbReference type="Pfam" id="PF06817"/>
    </source>
</evidence>
<dbReference type="GO" id="GO:0035613">
    <property type="term" value="F:RNA stem-loop binding"/>
    <property type="evidence" value="ECO:0007669"/>
    <property type="project" value="TreeGrafter"/>
</dbReference>
<organism evidence="8 9">
    <name type="scientific">Scytalopus superciliaris</name>
    <dbReference type="NCBI Taxonomy" id="312124"/>
    <lineage>
        <taxon>Eukaryota</taxon>
        <taxon>Metazoa</taxon>
        <taxon>Chordata</taxon>
        <taxon>Craniata</taxon>
        <taxon>Vertebrata</taxon>
        <taxon>Euteleostomi</taxon>
        <taxon>Archelosauria</taxon>
        <taxon>Archosauria</taxon>
        <taxon>Dinosauria</taxon>
        <taxon>Saurischia</taxon>
        <taxon>Theropoda</taxon>
        <taxon>Coelurosauria</taxon>
        <taxon>Aves</taxon>
        <taxon>Neognathae</taxon>
        <taxon>Neoaves</taxon>
        <taxon>Telluraves</taxon>
        <taxon>Australaves</taxon>
        <taxon>Passeriformes</taxon>
        <taxon>Rhinocryptidae</taxon>
        <taxon>Scytalopus</taxon>
    </lineage>
</organism>
<dbReference type="GO" id="GO:0004519">
    <property type="term" value="F:endonuclease activity"/>
    <property type="evidence" value="ECO:0007669"/>
    <property type="project" value="UniProtKB-KW"/>
</dbReference>
<dbReference type="AlphaFoldDB" id="A0A7L1Z469"/>
<gene>
    <name evidence="8" type="primary">Ervk25_1</name>
    <name evidence="8" type="ORF">SCYSUP_R15478</name>
</gene>
<keyword evidence="2" id="KW-0548">Nucleotidyltransferase</keyword>
<keyword evidence="6" id="KW-0695">RNA-directed DNA polymerase</keyword>
<evidence type="ECO:0000256" key="5">
    <source>
        <dbReference type="ARBA" id="ARBA00022801"/>
    </source>
</evidence>
<keyword evidence="3" id="KW-0540">Nuclease</keyword>
<keyword evidence="4" id="KW-0255">Endonuclease</keyword>
<dbReference type="InterPro" id="IPR043128">
    <property type="entry name" value="Rev_trsase/Diguanyl_cyclase"/>
</dbReference>
<dbReference type="GO" id="GO:0016787">
    <property type="term" value="F:hydrolase activity"/>
    <property type="evidence" value="ECO:0007669"/>
    <property type="project" value="UniProtKB-KW"/>
</dbReference>
<feature type="non-terminal residue" evidence="8">
    <location>
        <position position="97"/>
    </location>
</feature>
<evidence type="ECO:0000256" key="2">
    <source>
        <dbReference type="ARBA" id="ARBA00022695"/>
    </source>
</evidence>
<evidence type="ECO:0000313" key="8">
    <source>
        <dbReference type="EMBL" id="NXP29805.1"/>
    </source>
</evidence>
<sequence>LQSLLGTINWVRRMLGLTNEVLQPLFQLLRGDANLASLRYLTPEAKQSLEDISKAISNCQTMRRVPDLPAVLVVFRGQSQPYGVLGQLNDQNKQFLL</sequence>
<dbReference type="SUPFAM" id="SSF56672">
    <property type="entry name" value="DNA/RNA polymerases"/>
    <property type="match status" value="1"/>
</dbReference>
<keyword evidence="1" id="KW-0808">Transferase</keyword>
<evidence type="ECO:0000256" key="4">
    <source>
        <dbReference type="ARBA" id="ARBA00022759"/>
    </source>
</evidence>
<feature type="domain" description="Reverse transcriptase thumb" evidence="7">
    <location>
        <begin position="1"/>
        <end position="50"/>
    </location>
</feature>
<name>A0A7L1Z469_9PASS</name>
<dbReference type="Pfam" id="PF06817">
    <property type="entry name" value="RVT_thumb"/>
    <property type="match status" value="1"/>
</dbReference>
<dbReference type="Proteomes" id="UP000580825">
    <property type="component" value="Unassembled WGS sequence"/>
</dbReference>
<dbReference type="InterPro" id="IPR043502">
    <property type="entry name" value="DNA/RNA_pol_sf"/>
</dbReference>
<evidence type="ECO:0000256" key="3">
    <source>
        <dbReference type="ARBA" id="ARBA00022722"/>
    </source>
</evidence>
<comment type="caution">
    <text evidence="8">The sequence shown here is derived from an EMBL/GenBank/DDBJ whole genome shotgun (WGS) entry which is preliminary data.</text>
</comment>
<dbReference type="EMBL" id="VXBX01009903">
    <property type="protein sequence ID" value="NXP29805.1"/>
    <property type="molecule type" value="Genomic_DNA"/>
</dbReference>